<evidence type="ECO:0000256" key="1">
    <source>
        <dbReference type="SAM" id="Phobius"/>
    </source>
</evidence>
<feature type="non-terminal residue" evidence="2">
    <location>
        <position position="1"/>
    </location>
</feature>
<accession>X1HCG7</accession>
<comment type="caution">
    <text evidence="2">The sequence shown here is derived from an EMBL/GenBank/DDBJ whole genome shotgun (WGS) entry which is preliminary data.</text>
</comment>
<proteinExistence type="predicted"/>
<feature type="transmembrane region" description="Helical" evidence="1">
    <location>
        <begin position="142"/>
        <end position="163"/>
    </location>
</feature>
<dbReference type="EMBL" id="BARU01025493">
    <property type="protein sequence ID" value="GAH67082.1"/>
    <property type="molecule type" value="Genomic_DNA"/>
</dbReference>
<organism evidence="2">
    <name type="scientific">marine sediment metagenome</name>
    <dbReference type="NCBI Taxonomy" id="412755"/>
    <lineage>
        <taxon>unclassified sequences</taxon>
        <taxon>metagenomes</taxon>
        <taxon>ecological metagenomes</taxon>
    </lineage>
</organism>
<reference evidence="2" key="1">
    <citation type="journal article" date="2014" name="Front. Microbiol.">
        <title>High frequency of phylogenetically diverse reductive dehalogenase-homologous genes in deep subseafloor sedimentary metagenomes.</title>
        <authorList>
            <person name="Kawai M."/>
            <person name="Futagami T."/>
            <person name="Toyoda A."/>
            <person name="Takaki Y."/>
            <person name="Nishi S."/>
            <person name="Hori S."/>
            <person name="Arai W."/>
            <person name="Tsubouchi T."/>
            <person name="Morono Y."/>
            <person name="Uchiyama I."/>
            <person name="Ito T."/>
            <person name="Fujiyama A."/>
            <person name="Inagaki F."/>
            <person name="Takami H."/>
        </authorList>
    </citation>
    <scope>NUCLEOTIDE SEQUENCE</scope>
    <source>
        <strain evidence="2">Expedition CK06-06</strain>
    </source>
</reference>
<keyword evidence="1" id="KW-1133">Transmembrane helix</keyword>
<keyword evidence="1" id="KW-0812">Transmembrane</keyword>
<gene>
    <name evidence="2" type="ORF">S03H2_41067</name>
</gene>
<name>X1HCG7_9ZZZZ</name>
<keyword evidence="1" id="KW-0472">Membrane</keyword>
<dbReference type="AlphaFoldDB" id="X1HCG7"/>
<protein>
    <submittedName>
        <fullName evidence="2">Uncharacterized protein</fullName>
    </submittedName>
</protein>
<evidence type="ECO:0000313" key="2">
    <source>
        <dbReference type="EMBL" id="GAH67082.1"/>
    </source>
</evidence>
<sequence>PRFPYVGAALCAACVATGAWLWLEFSYAWMFTPKEIEAVPWKYDHNDPWRSQHPFVGRCVRLVGISGDIWTHPDRSSYLLVHDPSDERYTARVCMSEGQSSQKVVLSSFVGRLVFRDECCGCGRSLFVAVDCATSRFTGQSVAGLVVGAMGAAVFTVALWHWLRERRAGKAQEAS</sequence>
<feature type="transmembrane region" description="Helical" evidence="1">
    <location>
        <begin position="5"/>
        <end position="23"/>
    </location>
</feature>